<dbReference type="STRING" id="335543.Sfum_2296"/>
<dbReference type="InParanoid" id="A0LKM6"/>
<dbReference type="EMBL" id="CP000478">
    <property type="protein sequence ID" value="ABK17978.1"/>
    <property type="molecule type" value="Genomic_DNA"/>
</dbReference>
<dbReference type="KEGG" id="sfu:Sfum_2296"/>
<sequence precursor="true">MFMLTFTICSGIAVPMGTGRRVAGSFNAVSNGKVLFRSREGIVPPLPGYGLPVVFSGITGYNLKDLLYTLRPARVCFLPG</sequence>
<dbReference type="Proteomes" id="UP000001784">
    <property type="component" value="Chromosome"/>
</dbReference>
<proteinExistence type="predicted"/>
<dbReference type="HOGENOM" id="CLU_2588486_0_0_7"/>
<reference evidence="1 2" key="1">
    <citation type="submission" date="2006-10" db="EMBL/GenBank/DDBJ databases">
        <title>Complete sequence of Syntrophobacter fumaroxidans MPOB.</title>
        <authorList>
            <consortium name="US DOE Joint Genome Institute"/>
            <person name="Copeland A."/>
            <person name="Lucas S."/>
            <person name="Lapidus A."/>
            <person name="Barry K."/>
            <person name="Detter J.C."/>
            <person name="Glavina del Rio T."/>
            <person name="Hammon N."/>
            <person name="Israni S."/>
            <person name="Pitluck S."/>
            <person name="Goltsman E.G."/>
            <person name="Martinez M."/>
            <person name="Schmutz J."/>
            <person name="Larimer F."/>
            <person name="Land M."/>
            <person name="Hauser L."/>
            <person name="Kyrpides N."/>
            <person name="Kim E."/>
            <person name="Boone D.R."/>
            <person name="Brockman F."/>
            <person name="Culley D."/>
            <person name="Ferry J."/>
            <person name="Gunsalus R."/>
            <person name="McInerney M.J."/>
            <person name="Morrison M."/>
            <person name="Plugge C."/>
            <person name="Rohlin L."/>
            <person name="Scholten J."/>
            <person name="Sieber J."/>
            <person name="Stams A.J.M."/>
            <person name="Worm P."/>
            <person name="Henstra A.M."/>
            <person name="Richardson P."/>
        </authorList>
    </citation>
    <scope>NUCLEOTIDE SEQUENCE [LARGE SCALE GENOMIC DNA]</scope>
    <source>
        <strain evidence="2">DSM 10017 / MPOB</strain>
    </source>
</reference>
<dbReference type="AlphaFoldDB" id="A0LKM6"/>
<organism evidence="1 2">
    <name type="scientific">Syntrophobacter fumaroxidans (strain DSM 10017 / MPOB)</name>
    <dbReference type="NCBI Taxonomy" id="335543"/>
    <lineage>
        <taxon>Bacteria</taxon>
        <taxon>Pseudomonadati</taxon>
        <taxon>Thermodesulfobacteriota</taxon>
        <taxon>Syntrophobacteria</taxon>
        <taxon>Syntrophobacterales</taxon>
        <taxon>Syntrophobacteraceae</taxon>
        <taxon>Syntrophobacter</taxon>
    </lineage>
</organism>
<name>A0LKM6_SYNFM</name>
<keyword evidence="2" id="KW-1185">Reference proteome</keyword>
<evidence type="ECO:0000313" key="2">
    <source>
        <dbReference type="Proteomes" id="UP000001784"/>
    </source>
</evidence>
<gene>
    <name evidence="1" type="ordered locus">Sfum_2296</name>
</gene>
<evidence type="ECO:0000313" key="1">
    <source>
        <dbReference type="EMBL" id="ABK17978.1"/>
    </source>
</evidence>
<protein>
    <submittedName>
        <fullName evidence="1">Uncharacterized protein</fullName>
    </submittedName>
</protein>
<accession>A0LKM6</accession>